<accession>A0A849B4F4</accession>
<dbReference type="Pfam" id="PF20336">
    <property type="entry name" value="DUF6631"/>
    <property type="match status" value="1"/>
</dbReference>
<dbReference type="EMBL" id="JABEMD010000001">
    <property type="protein sequence ID" value="NNH09466.1"/>
    <property type="molecule type" value="Genomic_DNA"/>
</dbReference>
<name>A0A849B4F4_9BURK</name>
<reference evidence="1 2" key="1">
    <citation type="submission" date="2020-05" db="EMBL/GenBank/DDBJ databases">
        <title>MicrobeNet Type strains.</title>
        <authorList>
            <person name="Nicholson A.C."/>
        </authorList>
    </citation>
    <scope>NUCLEOTIDE SEQUENCE [LARGE SCALE GENOMIC DNA]</scope>
    <source>
        <strain evidence="1 2">ATCC 700815</strain>
    </source>
</reference>
<organism evidence="1 2">
    <name type="scientific">Cupriavidus gilardii</name>
    <dbReference type="NCBI Taxonomy" id="82541"/>
    <lineage>
        <taxon>Bacteria</taxon>
        <taxon>Pseudomonadati</taxon>
        <taxon>Pseudomonadota</taxon>
        <taxon>Betaproteobacteria</taxon>
        <taxon>Burkholderiales</taxon>
        <taxon>Burkholderiaceae</taxon>
        <taxon>Cupriavidus</taxon>
    </lineage>
</organism>
<sequence length="133" mass="14115">MTHSDLDVLVTQARLMEMAGQRLTISPLVVGELPAMLKAVRPFAEQLTGEPDWLALLCDHGDALLAALALASRQPREWVNALALDDAITLAAAVFEVNADFFVRRVAPKVGDLAQSLNGQKKGLSAGSTPSPA</sequence>
<evidence type="ECO:0000313" key="1">
    <source>
        <dbReference type="EMBL" id="NNH09466.1"/>
    </source>
</evidence>
<gene>
    <name evidence="1" type="ORF">HLB16_01035</name>
</gene>
<dbReference type="AlphaFoldDB" id="A0A849B4F4"/>
<dbReference type="RefSeq" id="WP_151022137.1">
    <property type="nucleotide sequence ID" value="NZ_BAAAEB010000007.1"/>
</dbReference>
<proteinExistence type="predicted"/>
<comment type="caution">
    <text evidence="1">The sequence shown here is derived from an EMBL/GenBank/DDBJ whole genome shotgun (WGS) entry which is preliminary data.</text>
</comment>
<protein>
    <submittedName>
        <fullName evidence="1">Uncharacterized protein</fullName>
    </submittedName>
</protein>
<dbReference type="Proteomes" id="UP000542973">
    <property type="component" value="Unassembled WGS sequence"/>
</dbReference>
<dbReference type="InterPro" id="IPR046583">
    <property type="entry name" value="DUF6631"/>
</dbReference>
<evidence type="ECO:0000313" key="2">
    <source>
        <dbReference type="Proteomes" id="UP000542973"/>
    </source>
</evidence>